<dbReference type="Proteomes" id="UP000314294">
    <property type="component" value="Unassembled WGS sequence"/>
</dbReference>
<keyword evidence="1" id="KW-0812">Transmembrane</keyword>
<protein>
    <submittedName>
        <fullName evidence="2">Uncharacterized protein</fullName>
    </submittedName>
</protein>
<evidence type="ECO:0000256" key="1">
    <source>
        <dbReference type="SAM" id="Phobius"/>
    </source>
</evidence>
<gene>
    <name evidence="2" type="ORF">EYF80_002799</name>
</gene>
<keyword evidence="1" id="KW-0472">Membrane</keyword>
<comment type="caution">
    <text evidence="2">The sequence shown here is derived from an EMBL/GenBank/DDBJ whole genome shotgun (WGS) entry which is preliminary data.</text>
</comment>
<organism evidence="2 3">
    <name type="scientific">Liparis tanakae</name>
    <name type="common">Tanaka's snailfish</name>
    <dbReference type="NCBI Taxonomy" id="230148"/>
    <lineage>
        <taxon>Eukaryota</taxon>
        <taxon>Metazoa</taxon>
        <taxon>Chordata</taxon>
        <taxon>Craniata</taxon>
        <taxon>Vertebrata</taxon>
        <taxon>Euteleostomi</taxon>
        <taxon>Actinopterygii</taxon>
        <taxon>Neopterygii</taxon>
        <taxon>Teleostei</taxon>
        <taxon>Neoteleostei</taxon>
        <taxon>Acanthomorphata</taxon>
        <taxon>Eupercaria</taxon>
        <taxon>Perciformes</taxon>
        <taxon>Cottioidei</taxon>
        <taxon>Cottales</taxon>
        <taxon>Liparidae</taxon>
        <taxon>Liparis</taxon>
    </lineage>
</organism>
<evidence type="ECO:0000313" key="3">
    <source>
        <dbReference type="Proteomes" id="UP000314294"/>
    </source>
</evidence>
<sequence length="68" mass="7372">MCSGRRKGVDSQFIGMSLLSGMSLALNGTFTFSTSAIFVFIIGQDEINHTHSIAEEDGVFTVLLFVNL</sequence>
<keyword evidence="1" id="KW-1133">Transmembrane helix</keyword>
<evidence type="ECO:0000313" key="2">
    <source>
        <dbReference type="EMBL" id="TNN87044.1"/>
    </source>
</evidence>
<reference evidence="2 3" key="1">
    <citation type="submission" date="2019-03" db="EMBL/GenBank/DDBJ databases">
        <title>First draft genome of Liparis tanakae, snailfish: a comprehensive survey of snailfish specific genes.</title>
        <authorList>
            <person name="Kim W."/>
            <person name="Song I."/>
            <person name="Jeong J.-H."/>
            <person name="Kim D."/>
            <person name="Kim S."/>
            <person name="Ryu S."/>
            <person name="Song J.Y."/>
            <person name="Lee S.K."/>
        </authorList>
    </citation>
    <scope>NUCLEOTIDE SEQUENCE [LARGE SCALE GENOMIC DNA]</scope>
    <source>
        <tissue evidence="2">Muscle</tissue>
    </source>
</reference>
<keyword evidence="3" id="KW-1185">Reference proteome</keyword>
<feature type="transmembrane region" description="Helical" evidence="1">
    <location>
        <begin position="21"/>
        <end position="43"/>
    </location>
</feature>
<dbReference type="AlphaFoldDB" id="A0A4Z2JB34"/>
<name>A0A4Z2JB34_9TELE</name>
<dbReference type="EMBL" id="SRLO01000012">
    <property type="protein sequence ID" value="TNN87044.1"/>
    <property type="molecule type" value="Genomic_DNA"/>
</dbReference>
<proteinExistence type="predicted"/>
<accession>A0A4Z2JB34</accession>